<sequence length="786" mass="82447">MTEPDDVTVSSFQTISRVTHTVRHVGRVQMLGWQAKPSQAPIIVRKREEEMLRDRENREMYDLERLLKTHHQSRLEIQMRTKDTRSEYSAVPVSQSSLRVQKQSAQVSPVLAGPAGCVADIRQHLPALFIGVTEELFQTCFCRMLVTRDCLCHRIIINTREMYKAAFLLLAIFALASAQLLSATSTQTVTAGNSANFKLGGTLAGLTAVLPSVDITSNVSGSITVTLTVSAVDSILNSAGAVGFSGGLNLNANNAGVFADASFASSLSGIFGSISNALLTGLSLSVKCNGPATITISGSFGALAASGQVGLFVATTDYTTTTTTSGGSSTTTTGSAQVYGAVPYSISAGGQTYTYTLNVPASGNLNNIVIKPFTPAKAASSNNGGTAASTGSGSFSTAAFIPVALGYDFNLQGGQQYAFGNNIQVTPTASSGSAAGTLNVKFNGLLTGSSGSGADTTASQPPNNGAKSNLFLSGSYQFTGSSNTNNVIQFSAPASSSATLFTNVTLNGAASQASSVSVAAAGEAVAAKKVALSWFKSTAAGAAATGSAWVKVASTSTYDASAGLKVYATVSSYSQWTVAADGAANGLQYALGTLLMCALPVVWEIGGPHIYDGDLLALMKVEDEGLNCRSEMENRLQASKALLSWPVHHFRMSWRAITQQDTQVALHAEVVFCSSSSTDCWIFSLLLLFQCPQHINGRRMFYVPDAEPIPPTYLPRPCAFFPHPCDSSTSKDLWQLPTTTGTDSAASTGTSESLPMSLNSPYHRLIHEIHNINSSRQQHASIGPEE</sequence>
<name>A0A2P6N5A3_9EUKA</name>
<gene>
    <name evidence="1" type="ORF">PROFUN_11692</name>
</gene>
<comment type="caution">
    <text evidence="1">The sequence shown here is derived from an EMBL/GenBank/DDBJ whole genome shotgun (WGS) entry which is preliminary data.</text>
</comment>
<dbReference type="EMBL" id="MDYQ01000196">
    <property type="protein sequence ID" value="PRP79136.1"/>
    <property type="molecule type" value="Genomic_DNA"/>
</dbReference>
<accession>A0A2P6N5A3</accession>
<evidence type="ECO:0000313" key="1">
    <source>
        <dbReference type="EMBL" id="PRP79136.1"/>
    </source>
</evidence>
<organism evidence="1 2">
    <name type="scientific">Planoprotostelium fungivorum</name>
    <dbReference type="NCBI Taxonomy" id="1890364"/>
    <lineage>
        <taxon>Eukaryota</taxon>
        <taxon>Amoebozoa</taxon>
        <taxon>Evosea</taxon>
        <taxon>Variosea</taxon>
        <taxon>Cavosteliida</taxon>
        <taxon>Cavosteliaceae</taxon>
        <taxon>Planoprotostelium</taxon>
    </lineage>
</organism>
<keyword evidence="2" id="KW-1185">Reference proteome</keyword>
<dbReference type="AlphaFoldDB" id="A0A2P6N5A3"/>
<dbReference type="InParanoid" id="A0A2P6N5A3"/>
<evidence type="ECO:0000313" key="2">
    <source>
        <dbReference type="Proteomes" id="UP000241769"/>
    </source>
</evidence>
<reference evidence="1 2" key="1">
    <citation type="journal article" date="2018" name="Genome Biol. Evol.">
        <title>Multiple Roots of Fruiting Body Formation in Amoebozoa.</title>
        <authorList>
            <person name="Hillmann F."/>
            <person name="Forbes G."/>
            <person name="Novohradska S."/>
            <person name="Ferling I."/>
            <person name="Riege K."/>
            <person name="Groth M."/>
            <person name="Westermann M."/>
            <person name="Marz M."/>
            <person name="Spaller T."/>
            <person name="Winckler T."/>
            <person name="Schaap P."/>
            <person name="Glockner G."/>
        </authorList>
    </citation>
    <scope>NUCLEOTIDE SEQUENCE [LARGE SCALE GENOMIC DNA]</scope>
    <source>
        <strain evidence="1 2">Jena</strain>
    </source>
</reference>
<protein>
    <submittedName>
        <fullName evidence="1">Cell wall surface anchored protein</fullName>
    </submittedName>
</protein>
<dbReference type="Proteomes" id="UP000241769">
    <property type="component" value="Unassembled WGS sequence"/>
</dbReference>
<proteinExistence type="predicted"/>